<dbReference type="AlphaFoldDB" id="A0A428KFB4"/>
<sequence>MRLPNDALLDIQCFVYYLFAGTLHPQLIGTDYVFRLVRAPHLLENTFRLFTEALRQRAPGERADSRAEDYVVASFVTGDLARAQALLATAPMEQPDDVYARFFQLACQFMHNTFADPIQTPTYLVDLEGVGTDAVPAFAVWTTVVNRPAPDTATAYARALRRANDRARAQLDGDLPEEPFTDWELEQEIY</sequence>
<organism evidence="1 2">
    <name type="scientific">Hymenobacter rigui</name>
    <dbReference type="NCBI Taxonomy" id="334424"/>
    <lineage>
        <taxon>Bacteria</taxon>
        <taxon>Pseudomonadati</taxon>
        <taxon>Bacteroidota</taxon>
        <taxon>Cytophagia</taxon>
        <taxon>Cytophagales</taxon>
        <taxon>Hymenobacteraceae</taxon>
        <taxon>Hymenobacter</taxon>
    </lineage>
</organism>
<keyword evidence="2" id="KW-1185">Reference proteome</keyword>
<dbReference type="EMBL" id="RWIT01000015">
    <property type="protein sequence ID" value="RSK45162.1"/>
    <property type="molecule type" value="Genomic_DNA"/>
</dbReference>
<evidence type="ECO:0000313" key="2">
    <source>
        <dbReference type="Proteomes" id="UP000273500"/>
    </source>
</evidence>
<proteinExistence type="predicted"/>
<dbReference type="Proteomes" id="UP000273500">
    <property type="component" value="Unassembled WGS sequence"/>
</dbReference>
<name>A0A428KFB4_9BACT</name>
<accession>A0A428KFB4</accession>
<evidence type="ECO:0000313" key="1">
    <source>
        <dbReference type="EMBL" id="RSK45162.1"/>
    </source>
</evidence>
<gene>
    <name evidence="1" type="ORF">EI291_18805</name>
</gene>
<comment type="caution">
    <text evidence="1">The sequence shown here is derived from an EMBL/GenBank/DDBJ whole genome shotgun (WGS) entry which is preliminary data.</text>
</comment>
<dbReference type="OrthoDB" id="880413at2"/>
<dbReference type="RefSeq" id="WP_125423706.1">
    <property type="nucleotide sequence ID" value="NZ_RWIT01000015.1"/>
</dbReference>
<reference evidence="1 2" key="1">
    <citation type="submission" date="2018-12" db="EMBL/GenBank/DDBJ databases">
        <authorList>
            <person name="Feng G."/>
            <person name="Zhu H."/>
        </authorList>
    </citation>
    <scope>NUCLEOTIDE SEQUENCE [LARGE SCALE GENOMIC DNA]</scope>
    <source>
        <strain evidence="1 2">KCTC 12533</strain>
    </source>
</reference>
<protein>
    <submittedName>
        <fullName evidence="1">Uncharacterized protein</fullName>
    </submittedName>
</protein>